<dbReference type="Proteomes" id="UP000015106">
    <property type="component" value="Chromosome 1"/>
</dbReference>
<reference evidence="1" key="3">
    <citation type="submission" date="2022-06" db="UniProtKB">
        <authorList>
            <consortium name="EnsemblPlants"/>
        </authorList>
    </citation>
    <scope>IDENTIFICATION</scope>
</reference>
<proteinExistence type="predicted"/>
<evidence type="ECO:0000313" key="2">
    <source>
        <dbReference type="Proteomes" id="UP000015106"/>
    </source>
</evidence>
<evidence type="ECO:0000313" key="1">
    <source>
        <dbReference type="EnsemblPlants" id="TuG1812G0100002146.01.T01"/>
    </source>
</evidence>
<organism evidence="1 2">
    <name type="scientific">Triticum urartu</name>
    <name type="common">Red wild einkorn</name>
    <name type="synonym">Crithodium urartu</name>
    <dbReference type="NCBI Taxonomy" id="4572"/>
    <lineage>
        <taxon>Eukaryota</taxon>
        <taxon>Viridiplantae</taxon>
        <taxon>Streptophyta</taxon>
        <taxon>Embryophyta</taxon>
        <taxon>Tracheophyta</taxon>
        <taxon>Spermatophyta</taxon>
        <taxon>Magnoliopsida</taxon>
        <taxon>Liliopsida</taxon>
        <taxon>Poales</taxon>
        <taxon>Poaceae</taxon>
        <taxon>BOP clade</taxon>
        <taxon>Pooideae</taxon>
        <taxon>Triticodae</taxon>
        <taxon>Triticeae</taxon>
        <taxon>Triticinae</taxon>
        <taxon>Triticum</taxon>
    </lineage>
</organism>
<accession>A0A8R7P775</accession>
<dbReference type="Gramene" id="TuG1812G0100002146.01.T01">
    <property type="protein sequence ID" value="TuG1812G0100002146.01.T01"/>
    <property type="gene ID" value="TuG1812G0100002146.01"/>
</dbReference>
<sequence>MICSLFPFGITCRICLKSPPKTIVIPPNGLCSTSSYVNRKKLAHLRSRGPMGCFLDAVIPLFVVIK</sequence>
<name>A0A8R7P775_TRIUA</name>
<keyword evidence="2" id="KW-1185">Reference proteome</keyword>
<protein>
    <submittedName>
        <fullName evidence="1">Uncharacterized protein</fullName>
    </submittedName>
</protein>
<dbReference type="EnsemblPlants" id="TuG1812G0100002146.01.T01">
    <property type="protein sequence ID" value="TuG1812G0100002146.01.T01"/>
    <property type="gene ID" value="TuG1812G0100002146.01"/>
</dbReference>
<dbReference type="AlphaFoldDB" id="A0A8R7P775"/>
<reference evidence="1" key="2">
    <citation type="submission" date="2018-03" db="EMBL/GenBank/DDBJ databases">
        <title>The Triticum urartu genome reveals the dynamic nature of wheat genome evolution.</title>
        <authorList>
            <person name="Ling H."/>
            <person name="Ma B."/>
            <person name="Shi X."/>
            <person name="Liu H."/>
            <person name="Dong L."/>
            <person name="Sun H."/>
            <person name="Cao Y."/>
            <person name="Gao Q."/>
            <person name="Zheng S."/>
            <person name="Li Y."/>
            <person name="Yu Y."/>
            <person name="Du H."/>
            <person name="Qi M."/>
            <person name="Li Y."/>
            <person name="Yu H."/>
            <person name="Cui Y."/>
            <person name="Wang N."/>
            <person name="Chen C."/>
            <person name="Wu H."/>
            <person name="Zhao Y."/>
            <person name="Zhang J."/>
            <person name="Li Y."/>
            <person name="Zhou W."/>
            <person name="Zhang B."/>
            <person name="Hu W."/>
            <person name="Eijk M."/>
            <person name="Tang J."/>
            <person name="Witsenboer H."/>
            <person name="Zhao S."/>
            <person name="Li Z."/>
            <person name="Zhang A."/>
            <person name="Wang D."/>
            <person name="Liang C."/>
        </authorList>
    </citation>
    <scope>NUCLEOTIDE SEQUENCE [LARGE SCALE GENOMIC DNA]</scope>
    <source>
        <strain evidence="1">cv. G1812</strain>
    </source>
</reference>
<reference evidence="2" key="1">
    <citation type="journal article" date="2013" name="Nature">
        <title>Draft genome of the wheat A-genome progenitor Triticum urartu.</title>
        <authorList>
            <person name="Ling H.Q."/>
            <person name="Zhao S."/>
            <person name="Liu D."/>
            <person name="Wang J."/>
            <person name="Sun H."/>
            <person name="Zhang C."/>
            <person name="Fan H."/>
            <person name="Li D."/>
            <person name="Dong L."/>
            <person name="Tao Y."/>
            <person name="Gao C."/>
            <person name="Wu H."/>
            <person name="Li Y."/>
            <person name="Cui Y."/>
            <person name="Guo X."/>
            <person name="Zheng S."/>
            <person name="Wang B."/>
            <person name="Yu K."/>
            <person name="Liang Q."/>
            <person name="Yang W."/>
            <person name="Lou X."/>
            <person name="Chen J."/>
            <person name="Feng M."/>
            <person name="Jian J."/>
            <person name="Zhang X."/>
            <person name="Luo G."/>
            <person name="Jiang Y."/>
            <person name="Liu J."/>
            <person name="Wang Z."/>
            <person name="Sha Y."/>
            <person name="Zhang B."/>
            <person name="Wu H."/>
            <person name="Tang D."/>
            <person name="Shen Q."/>
            <person name="Xue P."/>
            <person name="Zou S."/>
            <person name="Wang X."/>
            <person name="Liu X."/>
            <person name="Wang F."/>
            <person name="Yang Y."/>
            <person name="An X."/>
            <person name="Dong Z."/>
            <person name="Zhang K."/>
            <person name="Zhang X."/>
            <person name="Luo M.C."/>
            <person name="Dvorak J."/>
            <person name="Tong Y."/>
            <person name="Wang J."/>
            <person name="Yang H."/>
            <person name="Li Z."/>
            <person name="Wang D."/>
            <person name="Zhang A."/>
            <person name="Wang J."/>
        </authorList>
    </citation>
    <scope>NUCLEOTIDE SEQUENCE</scope>
    <source>
        <strain evidence="2">cv. G1812</strain>
    </source>
</reference>